<dbReference type="Proteomes" id="UP000572680">
    <property type="component" value="Unassembled WGS sequence"/>
</dbReference>
<keyword evidence="1" id="KW-0732">Signal</keyword>
<accession>A0A7W3LNN0</accession>
<feature type="signal peptide" evidence="1">
    <location>
        <begin position="1"/>
        <end position="28"/>
    </location>
</feature>
<evidence type="ECO:0000256" key="1">
    <source>
        <dbReference type="SAM" id="SignalP"/>
    </source>
</evidence>
<evidence type="ECO:0000313" key="3">
    <source>
        <dbReference type="Proteomes" id="UP000572680"/>
    </source>
</evidence>
<proteinExistence type="predicted"/>
<name>A0A7W3LNN0_ACTNM</name>
<organism evidence="2 3">
    <name type="scientific">Actinomadura namibiensis</name>
    <dbReference type="NCBI Taxonomy" id="182080"/>
    <lineage>
        <taxon>Bacteria</taxon>
        <taxon>Bacillati</taxon>
        <taxon>Actinomycetota</taxon>
        <taxon>Actinomycetes</taxon>
        <taxon>Streptosporangiales</taxon>
        <taxon>Thermomonosporaceae</taxon>
        <taxon>Actinomadura</taxon>
    </lineage>
</organism>
<feature type="chain" id="PRO_5030528312" evidence="1">
    <location>
        <begin position="29"/>
        <end position="131"/>
    </location>
</feature>
<sequence length="131" mass="14750">MRLSVKSTVLTLGLTSAVLAATVTPAEAAVPYRNWVQYGRNVVGVTWYPNGDYFRIWNNASGPYSSGWTEWNYVGVKDKWHRVGNVGARSNAIYGKNLSEKRQIYFRACFWDGGLVHCSKAVRFRVSGRNP</sequence>
<dbReference type="RefSeq" id="WP_182843775.1">
    <property type="nucleotide sequence ID" value="NZ_BAAALP010000004.1"/>
</dbReference>
<protein>
    <submittedName>
        <fullName evidence="2">Uncharacterized protein</fullName>
    </submittedName>
</protein>
<dbReference type="EMBL" id="JACJIA010000003">
    <property type="protein sequence ID" value="MBA8951455.1"/>
    <property type="molecule type" value="Genomic_DNA"/>
</dbReference>
<evidence type="ECO:0000313" key="2">
    <source>
        <dbReference type="EMBL" id="MBA8951455.1"/>
    </source>
</evidence>
<comment type="caution">
    <text evidence="2">The sequence shown here is derived from an EMBL/GenBank/DDBJ whole genome shotgun (WGS) entry which is preliminary data.</text>
</comment>
<dbReference type="AlphaFoldDB" id="A0A7W3LNN0"/>
<gene>
    <name evidence="2" type="ORF">HNR61_003086</name>
</gene>
<reference evidence="2 3" key="1">
    <citation type="submission" date="2020-08" db="EMBL/GenBank/DDBJ databases">
        <title>Genomic Encyclopedia of Type Strains, Phase IV (KMG-IV): sequencing the most valuable type-strain genomes for metagenomic binning, comparative biology and taxonomic classification.</title>
        <authorList>
            <person name="Goeker M."/>
        </authorList>
    </citation>
    <scope>NUCLEOTIDE SEQUENCE [LARGE SCALE GENOMIC DNA]</scope>
    <source>
        <strain evidence="2 3">DSM 44197</strain>
    </source>
</reference>
<keyword evidence="3" id="KW-1185">Reference proteome</keyword>